<dbReference type="PANTHER" id="PTHR10622">
    <property type="entry name" value="HET DOMAIN-CONTAINING PROTEIN"/>
    <property type="match status" value="1"/>
</dbReference>
<dbReference type="EMBL" id="LR727664">
    <property type="protein sequence ID" value="VWO99468.1"/>
    <property type="molecule type" value="Genomic_DNA"/>
</dbReference>
<gene>
    <name evidence="4" type="primary">I1RD74</name>
</gene>
<accession>A0A5K1K1G0</accession>
<evidence type="ECO:0000313" key="4">
    <source>
        <dbReference type="EMBL" id="VWO99468.1"/>
    </source>
</evidence>
<feature type="region of interest" description="Disordered" evidence="1">
    <location>
        <begin position="705"/>
        <end position="745"/>
    </location>
</feature>
<protein>
    <submittedName>
        <fullName evidence="4">Zn(2)-C6 fungal-type domain-containing protein</fullName>
    </submittedName>
</protein>
<dbReference type="AlphaFoldDB" id="A0A5K1K1G0"/>
<proteinExistence type="predicted"/>
<evidence type="ECO:0000256" key="1">
    <source>
        <dbReference type="SAM" id="MobiDB-lite"/>
    </source>
</evidence>
<organism evidence="4">
    <name type="scientific">Ganoderma boninense</name>
    <dbReference type="NCBI Taxonomy" id="34458"/>
    <lineage>
        <taxon>Eukaryota</taxon>
        <taxon>Fungi</taxon>
        <taxon>Dikarya</taxon>
        <taxon>Basidiomycota</taxon>
        <taxon>Agaricomycotina</taxon>
        <taxon>Agaricomycetes</taxon>
        <taxon>Polyporales</taxon>
        <taxon>Polyporaceae</taxon>
        <taxon>Ganoderma</taxon>
    </lineage>
</organism>
<feature type="region of interest" description="Disordered" evidence="1">
    <location>
        <begin position="117"/>
        <end position="145"/>
    </location>
</feature>
<dbReference type="InterPro" id="IPR010730">
    <property type="entry name" value="HET"/>
</dbReference>
<evidence type="ECO:0000259" key="3">
    <source>
        <dbReference type="Pfam" id="PF26640"/>
    </source>
</evidence>
<feature type="domain" description="Heterokaryon incompatibility" evidence="2">
    <location>
        <begin position="149"/>
        <end position="206"/>
    </location>
</feature>
<evidence type="ECO:0000259" key="2">
    <source>
        <dbReference type="Pfam" id="PF06985"/>
    </source>
</evidence>
<dbReference type="Pfam" id="PF06985">
    <property type="entry name" value="HET"/>
    <property type="match status" value="1"/>
</dbReference>
<feature type="compositionally biased region" description="Basic and acidic residues" evidence="1">
    <location>
        <begin position="705"/>
        <end position="719"/>
    </location>
</feature>
<dbReference type="PANTHER" id="PTHR10622:SF10">
    <property type="entry name" value="HET DOMAIN-CONTAINING PROTEIN"/>
    <property type="match status" value="1"/>
</dbReference>
<dbReference type="Pfam" id="PF26640">
    <property type="entry name" value="DUF8212"/>
    <property type="match status" value="1"/>
</dbReference>
<name>A0A5K1K1G0_9APHY</name>
<feature type="region of interest" description="Disordered" evidence="1">
    <location>
        <begin position="52"/>
        <end position="77"/>
    </location>
</feature>
<feature type="domain" description="DUF8212" evidence="3">
    <location>
        <begin position="323"/>
        <end position="530"/>
    </location>
</feature>
<sequence>MRVIDTETGQFVEIDPETTDEYDKTQKTVFAILSHTWDTGGEQTYEELKKIQQRYHPRSESQTPPSEDCANVAETDGATSPTLVRALPTALVGRLTESEVEALLRLVAETFGLPLPAPSTPSPSDASYGPVQGPPLSKPSPRSIWEDPKLSPKIRNACRVARTNGYRYIWIDSCCIDKSSSSELSEAINSMYKWYGLAKVCYAYLADVPPGKDHHATGSAFCESRWFHRGWTLQELIAPLEVEFLSNDWAPIGSKHTLVNSIESLTKIDYKALLHVEPLDKFSVAQRLSWAAERETTRVEDAAYALLGIFDINMPTLYGEGGRAFRRLQEQIIQRIPDQSLFAWRDICPAPPWHRDPKNTLTSLPLQCLGYDDEERDFFPQSPWHFKHGNSMRIFRQDTTTQLLSSPSLDEYISTPYGIRTQLQMIPLTQGLLQCAVPGYGYEDIQVSLGSEEGRRWYLAILQCEHVKHPGHLLGRVCYTTISESGGRTIIYPGYVLGHNYPDLFPLSPRAIKHFHQQTELKSVYIPHPRSSAALPVSSHLRSQPYTTIKLVLLRETCDALRSGRGYLADLSDPDLPPDHPTTQRLTLSNDEHTIVVEFQHTLQYGGTQFTIEAEVKISARASRVQLDSAPGSNREDRYTMSWEGSLRWYTEIDHERVDLSSAGAGRTLTMDLGLDFVGCGYYFLRVDVLREELSACRAVELEGDKGGEGQRHEADDSPLRTSGIEEPVGREQEGGDGMPGNVEV</sequence>
<dbReference type="InterPro" id="IPR058525">
    <property type="entry name" value="DUF8212"/>
</dbReference>
<reference evidence="4" key="1">
    <citation type="submission" date="2019-10" db="EMBL/GenBank/DDBJ databases">
        <authorList>
            <person name="Nor Muhammad N."/>
        </authorList>
    </citation>
    <scope>NUCLEOTIDE SEQUENCE</scope>
</reference>